<dbReference type="NCBIfam" id="TIGR00447">
    <property type="entry name" value="pth"/>
    <property type="match status" value="1"/>
</dbReference>
<evidence type="ECO:0000313" key="12">
    <source>
        <dbReference type="Proteomes" id="UP000183918"/>
    </source>
</evidence>
<comment type="subcellular location">
    <subcellularLocation>
        <location evidence="8">Cytoplasm</location>
    </subcellularLocation>
</comment>
<feature type="site" description="Discriminates between blocked and unblocked aminoacyl-tRNA" evidence="8">
    <location>
        <position position="9"/>
    </location>
</feature>
<evidence type="ECO:0000256" key="8">
    <source>
        <dbReference type="HAMAP-Rule" id="MF_00083"/>
    </source>
</evidence>
<comment type="function">
    <text evidence="8">Hydrolyzes ribosome-free peptidyl-tRNAs (with 1 or more amino acids incorporated), which drop off the ribosome during protein synthesis, or as a result of ribosome stalling.</text>
</comment>
<keyword evidence="2 8" id="KW-0820">tRNA-binding</keyword>
<dbReference type="Proteomes" id="UP000183918">
    <property type="component" value="Unassembled WGS sequence"/>
</dbReference>
<evidence type="ECO:0000256" key="6">
    <source>
        <dbReference type="ARBA" id="ARBA00048707"/>
    </source>
</evidence>
<dbReference type="InterPro" id="IPR018171">
    <property type="entry name" value="Pept_tRNA_hydro_CS"/>
</dbReference>
<evidence type="ECO:0000313" key="11">
    <source>
        <dbReference type="EMBL" id="SDY28530.1"/>
    </source>
</evidence>
<evidence type="ECO:0000256" key="4">
    <source>
        <dbReference type="ARBA" id="ARBA00022884"/>
    </source>
</evidence>
<feature type="binding site" evidence="8">
    <location>
        <position position="113"/>
    </location>
    <ligand>
        <name>tRNA</name>
        <dbReference type="ChEBI" id="CHEBI:17843"/>
    </ligand>
</feature>
<evidence type="ECO:0000256" key="7">
    <source>
        <dbReference type="ARBA" id="ARBA00050038"/>
    </source>
</evidence>
<keyword evidence="12" id="KW-1185">Reference proteome</keyword>
<feature type="active site" description="Proton acceptor" evidence="8">
    <location>
        <position position="19"/>
    </location>
</feature>
<sequence length="191" mass="21182">MFLIVGLGNPGKKYEKTRHNIGFDAIDYIAEKYHISVTDNKHKAICGKGVINGQKVILAKPQTFMNLSGESVREIINFYKIDPEDEMVVLFDDISLAPGNIRIRKKGSAGGHNGIKDIIAQTGTSAFKRVKIGVGEKPAGWDLADHVLGHFNNADRKLVEEALEDVCEATSLIVMDEIDKAMNDFNQKKQR</sequence>
<dbReference type="PROSITE" id="PS01196">
    <property type="entry name" value="PEPT_TRNA_HYDROL_2"/>
    <property type="match status" value="1"/>
</dbReference>
<dbReference type="HAMAP" id="MF_00083">
    <property type="entry name" value="Pept_tRNA_hydro_bact"/>
    <property type="match status" value="1"/>
</dbReference>
<keyword evidence="4 8" id="KW-0694">RNA-binding</keyword>
<dbReference type="AlphaFoldDB" id="A0A1H3ILF5"/>
<dbReference type="InterPro" id="IPR036416">
    <property type="entry name" value="Pept_tRNA_hydro_sf"/>
</dbReference>
<dbReference type="GO" id="GO:0072344">
    <property type="term" value="P:rescue of stalled ribosome"/>
    <property type="evidence" value="ECO:0007669"/>
    <property type="project" value="UniProtKB-UniRule"/>
</dbReference>
<feature type="binding site" evidence="8">
    <location>
        <position position="14"/>
    </location>
    <ligand>
        <name>tRNA</name>
        <dbReference type="ChEBI" id="CHEBI:17843"/>
    </ligand>
</feature>
<dbReference type="eggNOG" id="COG0193">
    <property type="taxonomic scope" value="Bacteria"/>
</dbReference>
<proteinExistence type="inferred from homology"/>
<evidence type="ECO:0000256" key="5">
    <source>
        <dbReference type="ARBA" id="ARBA00038063"/>
    </source>
</evidence>
<dbReference type="RefSeq" id="WP_074717064.1">
    <property type="nucleotide sequence ID" value="NZ_FNPG01000012.1"/>
</dbReference>
<name>A0A1H3ILF5_9FIRM</name>
<dbReference type="EMBL" id="FNPG01000012">
    <property type="protein sequence ID" value="SDY28530.1"/>
    <property type="molecule type" value="Genomic_DNA"/>
</dbReference>
<dbReference type="SUPFAM" id="SSF53178">
    <property type="entry name" value="Peptidyl-tRNA hydrolase-like"/>
    <property type="match status" value="1"/>
</dbReference>
<dbReference type="GO" id="GO:0004045">
    <property type="term" value="F:peptidyl-tRNA hydrolase activity"/>
    <property type="evidence" value="ECO:0007669"/>
    <property type="project" value="UniProtKB-UniRule"/>
</dbReference>
<evidence type="ECO:0000256" key="3">
    <source>
        <dbReference type="ARBA" id="ARBA00022801"/>
    </source>
</evidence>
<keyword evidence="3 8" id="KW-0378">Hydrolase</keyword>
<reference evidence="11 12" key="1">
    <citation type="submission" date="2016-10" db="EMBL/GenBank/DDBJ databases">
        <authorList>
            <person name="de Groot N.N."/>
        </authorList>
    </citation>
    <scope>NUCLEOTIDE SEQUENCE [LARGE SCALE GENOMIC DNA]</scope>
    <source>
        <strain evidence="11 12">DSM 14045</strain>
    </source>
</reference>
<dbReference type="GO" id="GO:0006515">
    <property type="term" value="P:protein quality control for misfolded or incompletely synthesized proteins"/>
    <property type="evidence" value="ECO:0007669"/>
    <property type="project" value="UniProtKB-UniRule"/>
</dbReference>
<dbReference type="FunFam" id="3.40.50.1470:FF:000001">
    <property type="entry name" value="Peptidyl-tRNA hydrolase"/>
    <property type="match status" value="1"/>
</dbReference>
<dbReference type="EC" id="3.1.1.29" evidence="1 8"/>
<dbReference type="Pfam" id="PF01195">
    <property type="entry name" value="Pept_tRNA_hydro"/>
    <property type="match status" value="1"/>
</dbReference>
<dbReference type="GO" id="GO:0005737">
    <property type="term" value="C:cytoplasm"/>
    <property type="evidence" value="ECO:0007669"/>
    <property type="project" value="UniProtKB-SubCell"/>
</dbReference>
<keyword evidence="8" id="KW-0963">Cytoplasm</keyword>
<dbReference type="STRING" id="1122142.SAMN02910414_01204"/>
<dbReference type="OrthoDB" id="9800507at2"/>
<comment type="function">
    <text evidence="8">Catalyzes the release of premature peptidyl moieties from peptidyl-tRNA molecules trapped in stalled 50S ribosomal subunits, and thus maintains levels of free tRNAs and 50S ribosomes.</text>
</comment>
<dbReference type="InterPro" id="IPR001328">
    <property type="entry name" value="Pept_tRNA_hydro"/>
</dbReference>
<dbReference type="Gene3D" id="3.40.50.1470">
    <property type="entry name" value="Peptidyl-tRNA hydrolase"/>
    <property type="match status" value="1"/>
</dbReference>
<dbReference type="CDD" id="cd00462">
    <property type="entry name" value="PTH"/>
    <property type="match status" value="1"/>
</dbReference>
<gene>
    <name evidence="8" type="primary">pth</name>
    <name evidence="11" type="ORF">SAMN02910414_01204</name>
</gene>
<dbReference type="PANTHER" id="PTHR17224">
    <property type="entry name" value="PEPTIDYL-TRNA HYDROLASE"/>
    <property type="match status" value="1"/>
</dbReference>
<dbReference type="PANTHER" id="PTHR17224:SF1">
    <property type="entry name" value="PEPTIDYL-TRNA HYDROLASE"/>
    <property type="match status" value="1"/>
</dbReference>
<feature type="site" description="Stabilizes the basic form of H active site to accept a proton" evidence="8">
    <location>
        <position position="92"/>
    </location>
</feature>
<protein>
    <recommendedName>
        <fullName evidence="7 8">Peptidyl-tRNA hydrolase</fullName>
        <shortName evidence="8">Pth</shortName>
        <ecNumber evidence="1 8">3.1.1.29</ecNumber>
    </recommendedName>
</protein>
<comment type="similarity">
    <text evidence="5 8 10">Belongs to the PTH family.</text>
</comment>
<dbReference type="GO" id="GO:0000049">
    <property type="term" value="F:tRNA binding"/>
    <property type="evidence" value="ECO:0007669"/>
    <property type="project" value="UniProtKB-UniRule"/>
</dbReference>
<dbReference type="PROSITE" id="PS01195">
    <property type="entry name" value="PEPT_TRNA_HYDROL_1"/>
    <property type="match status" value="1"/>
</dbReference>
<feature type="binding site" evidence="8">
    <location>
        <position position="64"/>
    </location>
    <ligand>
        <name>tRNA</name>
        <dbReference type="ChEBI" id="CHEBI:17843"/>
    </ligand>
</feature>
<evidence type="ECO:0000256" key="10">
    <source>
        <dbReference type="RuleBase" id="RU004320"/>
    </source>
</evidence>
<evidence type="ECO:0000256" key="9">
    <source>
        <dbReference type="RuleBase" id="RU000673"/>
    </source>
</evidence>
<comment type="subunit">
    <text evidence="8">Monomer.</text>
</comment>
<feature type="binding site" evidence="8">
    <location>
        <position position="66"/>
    </location>
    <ligand>
        <name>tRNA</name>
        <dbReference type="ChEBI" id="CHEBI:17843"/>
    </ligand>
</feature>
<accession>A0A1H3ILF5</accession>
<evidence type="ECO:0000256" key="1">
    <source>
        <dbReference type="ARBA" id="ARBA00013260"/>
    </source>
</evidence>
<evidence type="ECO:0000256" key="2">
    <source>
        <dbReference type="ARBA" id="ARBA00022555"/>
    </source>
</evidence>
<comment type="catalytic activity">
    <reaction evidence="6 8 9">
        <text>an N-acyl-L-alpha-aminoacyl-tRNA + H2O = an N-acyl-L-amino acid + a tRNA + H(+)</text>
        <dbReference type="Rhea" id="RHEA:54448"/>
        <dbReference type="Rhea" id="RHEA-COMP:10123"/>
        <dbReference type="Rhea" id="RHEA-COMP:13883"/>
        <dbReference type="ChEBI" id="CHEBI:15377"/>
        <dbReference type="ChEBI" id="CHEBI:15378"/>
        <dbReference type="ChEBI" id="CHEBI:59874"/>
        <dbReference type="ChEBI" id="CHEBI:78442"/>
        <dbReference type="ChEBI" id="CHEBI:138191"/>
        <dbReference type="EC" id="3.1.1.29"/>
    </reaction>
</comment>
<organism evidence="11 12">
    <name type="scientific">Lachnobacterium bovis DSM 14045</name>
    <dbReference type="NCBI Taxonomy" id="1122142"/>
    <lineage>
        <taxon>Bacteria</taxon>
        <taxon>Bacillati</taxon>
        <taxon>Bacillota</taxon>
        <taxon>Clostridia</taxon>
        <taxon>Lachnospirales</taxon>
        <taxon>Lachnospiraceae</taxon>
        <taxon>Lachnobacterium</taxon>
    </lineage>
</organism>